<protein>
    <submittedName>
        <fullName evidence="4">BlaR1 peptidase M56</fullName>
    </submittedName>
</protein>
<keyword evidence="5" id="KW-1185">Reference proteome</keyword>
<feature type="transmembrane region" description="Helical" evidence="2">
    <location>
        <begin position="48"/>
        <end position="67"/>
    </location>
</feature>
<dbReference type="PANTHER" id="PTHR34978">
    <property type="entry name" value="POSSIBLE SENSOR-TRANSDUCER PROTEIN BLAR"/>
    <property type="match status" value="1"/>
</dbReference>
<evidence type="ECO:0000256" key="2">
    <source>
        <dbReference type="SAM" id="Phobius"/>
    </source>
</evidence>
<evidence type="ECO:0000256" key="1">
    <source>
        <dbReference type="SAM" id="MobiDB-lite"/>
    </source>
</evidence>
<dbReference type="GeneID" id="99985442"/>
<keyword evidence="2" id="KW-0812">Transmembrane</keyword>
<name>A0A1I0MTZ0_9BACT</name>
<dbReference type="OrthoDB" id="15218at2"/>
<keyword evidence="2" id="KW-0472">Membrane</keyword>
<feature type="transmembrane region" description="Helical" evidence="2">
    <location>
        <begin position="20"/>
        <end position="36"/>
    </location>
</feature>
<dbReference type="EMBL" id="FOIR01000001">
    <property type="protein sequence ID" value="SEV92188.1"/>
    <property type="molecule type" value="Genomic_DNA"/>
</dbReference>
<feature type="transmembrane region" description="Helical" evidence="2">
    <location>
        <begin position="313"/>
        <end position="334"/>
    </location>
</feature>
<organism evidence="4 5">
    <name type="scientific">Roseivirga pacifica</name>
    <dbReference type="NCBI Taxonomy" id="1267423"/>
    <lineage>
        <taxon>Bacteria</taxon>
        <taxon>Pseudomonadati</taxon>
        <taxon>Bacteroidota</taxon>
        <taxon>Cytophagia</taxon>
        <taxon>Cytophagales</taxon>
        <taxon>Roseivirgaceae</taxon>
        <taxon>Roseivirga</taxon>
    </lineage>
</organism>
<dbReference type="RefSeq" id="WP_090256990.1">
    <property type="nucleotide sequence ID" value="NZ_FOIR01000001.1"/>
</dbReference>
<sequence length="652" mass="73813">MMQSNQLLELIGATVLDSLWQGAIVFIIALIGLLALQKQGAKQRHNWLLICLLALPIGFGYSAITHYQNLSTNSLHQTIEGANSQVVNTFNNQLPTAQSTMPERASSSLSTWNISTWFGAAWLLGLMCFFLKTSTAFLQLKSLKAGATACTDERINKLMEQLKAQFSLKASIIIKESSRVASPLVAGVFKPIILFPIGLTQGLSTAEIEMILLHELAHLQRRDLLIHMVINGLKSVFFFHPVFWWLESQIDNEREFATDEWALSRQPNCASLASALAKTQEYKMLGMQLALAGRSKSQLLKRIYKIMNKKQQFNWSGALVTVLALSGILALTSMQTQQSEESPKYEKAEPKSINGTVKPNSIKTDSLGGFNGLVANAQSDTTKLNQAVLEIIQPNSAIDIKLDEKGEVQEITKNGKPLTGAEFKIFKKAHEQLNEYTFSRIEKSNDKWLKEMDARAELERQKEVELQQVIEARELIQKEELEQDLKLELMKREIELKRELIRISIEQKTALKRQNEQLLLQEINQSLDSMTMAEMREVEEQIQARMKEIQKGTQIFRGVVKSNDLGTYTFRDAKGKVKEQYVLEALNYSKYGKEDQLIDLDGELIDAATFDLDQLDLTTVEKVEYFANDEMRKIYPKRKVKGVKSVIRITTN</sequence>
<dbReference type="STRING" id="1267423.SAMN05216290_0700"/>
<reference evidence="5" key="1">
    <citation type="submission" date="2016-10" db="EMBL/GenBank/DDBJ databases">
        <authorList>
            <person name="Varghese N."/>
            <person name="Submissions S."/>
        </authorList>
    </citation>
    <scope>NUCLEOTIDE SEQUENCE [LARGE SCALE GENOMIC DNA]</scope>
    <source>
        <strain evidence="5">CGMCC 1.12402</strain>
    </source>
</reference>
<keyword evidence="2" id="KW-1133">Transmembrane helix</keyword>
<accession>A0A1I0MTZ0</accession>
<proteinExistence type="predicted"/>
<dbReference type="Gene3D" id="3.30.2010.10">
    <property type="entry name" value="Metalloproteases ('zincins'), catalytic domain"/>
    <property type="match status" value="1"/>
</dbReference>
<dbReference type="AlphaFoldDB" id="A0A1I0MTZ0"/>
<evidence type="ECO:0000313" key="4">
    <source>
        <dbReference type="EMBL" id="SEV92188.1"/>
    </source>
</evidence>
<feature type="region of interest" description="Disordered" evidence="1">
    <location>
        <begin position="339"/>
        <end position="360"/>
    </location>
</feature>
<gene>
    <name evidence="4" type="ORF">SAMN05216290_0700</name>
</gene>
<dbReference type="Pfam" id="PF05569">
    <property type="entry name" value="Peptidase_M56"/>
    <property type="match status" value="1"/>
</dbReference>
<evidence type="ECO:0000259" key="3">
    <source>
        <dbReference type="Pfam" id="PF05569"/>
    </source>
</evidence>
<feature type="domain" description="Peptidase M56" evidence="3">
    <location>
        <begin position="23"/>
        <end position="303"/>
    </location>
</feature>
<dbReference type="InterPro" id="IPR008756">
    <property type="entry name" value="Peptidase_M56"/>
</dbReference>
<dbReference type="CDD" id="cd07341">
    <property type="entry name" value="M56_BlaR1_MecR1_like"/>
    <property type="match status" value="1"/>
</dbReference>
<dbReference type="InterPro" id="IPR052173">
    <property type="entry name" value="Beta-lactam_resp_regulator"/>
</dbReference>
<feature type="compositionally biased region" description="Basic and acidic residues" evidence="1">
    <location>
        <begin position="341"/>
        <end position="350"/>
    </location>
</feature>
<dbReference type="PANTHER" id="PTHR34978:SF3">
    <property type="entry name" value="SLR0241 PROTEIN"/>
    <property type="match status" value="1"/>
</dbReference>
<feature type="transmembrane region" description="Helical" evidence="2">
    <location>
        <begin position="114"/>
        <end position="131"/>
    </location>
</feature>
<evidence type="ECO:0000313" key="5">
    <source>
        <dbReference type="Proteomes" id="UP000199437"/>
    </source>
</evidence>
<dbReference type="Proteomes" id="UP000199437">
    <property type="component" value="Unassembled WGS sequence"/>
</dbReference>